<reference evidence="1 2" key="1">
    <citation type="journal article" date="2013" name="BMC Genomics">
        <title>Comparative genomics of parasitic silkworm microsporidia reveal an association between genome expansion and host adaptation.</title>
        <authorList>
            <person name="Pan G."/>
            <person name="Xu J."/>
            <person name="Li T."/>
            <person name="Xia Q."/>
            <person name="Liu S.L."/>
            <person name="Zhang G."/>
            <person name="Li S."/>
            <person name="Li C."/>
            <person name="Liu H."/>
            <person name="Yang L."/>
            <person name="Liu T."/>
            <person name="Zhang X."/>
            <person name="Wu Z."/>
            <person name="Fan W."/>
            <person name="Dang X."/>
            <person name="Xiang H."/>
            <person name="Tao M."/>
            <person name="Li Y."/>
            <person name="Hu J."/>
            <person name="Li Z."/>
            <person name="Lin L."/>
            <person name="Luo J."/>
            <person name="Geng L."/>
            <person name="Wang L."/>
            <person name="Long M."/>
            <person name="Wan Y."/>
            <person name="He N."/>
            <person name="Zhang Z."/>
            <person name="Lu C."/>
            <person name="Keeling P.J."/>
            <person name="Wang J."/>
            <person name="Xiang Z."/>
            <person name="Zhou Z."/>
        </authorList>
    </citation>
    <scope>NUCLEOTIDE SEQUENCE [LARGE SCALE GENOMIC DNA]</scope>
    <source>
        <strain evidence="2">CQ1 / CVCC 102059</strain>
    </source>
</reference>
<dbReference type="VEuPathDB" id="MicrosporidiaDB:NBO_84g0014"/>
<dbReference type="AlphaFoldDB" id="R0KRC6"/>
<organism evidence="1 2">
    <name type="scientific">Nosema bombycis (strain CQ1 / CVCC 102059)</name>
    <name type="common">Microsporidian parasite</name>
    <name type="synonym">Pebrine of silkworm</name>
    <dbReference type="NCBI Taxonomy" id="578461"/>
    <lineage>
        <taxon>Eukaryota</taxon>
        <taxon>Fungi</taxon>
        <taxon>Fungi incertae sedis</taxon>
        <taxon>Microsporidia</taxon>
        <taxon>Nosematidae</taxon>
        <taxon>Nosema</taxon>
    </lineage>
</organism>
<sequence>MLSQNIPNIFLYFIAISLGSELRLNSHYFRTSKQTPDYIELYYEKGLKIISYEIYEGDIGASFNSFMPIRYENDLTKTEKVLFIDVSSIDKRIDKEYVIWINHEENEVFYSNTFFYDTEEGYFKFTRRYVDRFKRF</sequence>
<keyword evidence="2" id="KW-1185">Reference proteome</keyword>
<gene>
    <name evidence="1" type="ORF">NBO_84g0014</name>
</gene>
<accession>R0KRC6</accession>
<evidence type="ECO:0000313" key="1">
    <source>
        <dbReference type="EMBL" id="EOB13296.1"/>
    </source>
</evidence>
<proteinExistence type="predicted"/>
<dbReference type="HOGENOM" id="CLU_1876038_0_0_1"/>
<name>R0KRC6_NOSB1</name>
<dbReference type="EMBL" id="KB908992">
    <property type="protein sequence ID" value="EOB13296.1"/>
    <property type="molecule type" value="Genomic_DNA"/>
</dbReference>
<protein>
    <submittedName>
        <fullName evidence="1">Uncharacterized protein</fullName>
    </submittedName>
</protein>
<evidence type="ECO:0000313" key="2">
    <source>
        <dbReference type="Proteomes" id="UP000016927"/>
    </source>
</evidence>
<dbReference type="Proteomes" id="UP000016927">
    <property type="component" value="Unassembled WGS sequence"/>
</dbReference>